<dbReference type="AlphaFoldDB" id="A0A6A5WVA4"/>
<gene>
    <name evidence="1" type="ORF">P154DRAFT_542597</name>
</gene>
<keyword evidence="2" id="KW-1185">Reference proteome</keyword>
<sequence length="264" mass="29960">MKFLPFLTACLGWPQRIMNSYTNAPPKRDFFYVDGKYVNLTIRDVTKHVMVNQIYVKKLTPVCVTQEQSIIFIAGAAQTGTNFLDTPDGRPGWSSFFLSQGNVVYLTDQTQRGPHLHTQWLDTRRFGDPVFDALFAPQMQFQSEFGMSDKPNQKAYSYEPSAGPNATDLQTILIPPKDDEHTKCIMQAEPAKKLKNLANVPVLVVSGEASYHAPYEHCTVAYLRQAGLDVQFADLGEEFRDCREAFPELPSDVTKPYRFLKYLD</sequence>
<dbReference type="Gene3D" id="3.40.50.1820">
    <property type="entry name" value="alpha/beta hydrolase"/>
    <property type="match status" value="2"/>
</dbReference>
<reference evidence="1" key="1">
    <citation type="journal article" date="2020" name="Stud. Mycol.">
        <title>101 Dothideomycetes genomes: a test case for predicting lifestyles and emergence of pathogens.</title>
        <authorList>
            <person name="Haridas S."/>
            <person name="Albert R."/>
            <person name="Binder M."/>
            <person name="Bloem J."/>
            <person name="Labutti K."/>
            <person name="Salamov A."/>
            <person name="Andreopoulos B."/>
            <person name="Baker S."/>
            <person name="Barry K."/>
            <person name="Bills G."/>
            <person name="Bluhm B."/>
            <person name="Cannon C."/>
            <person name="Castanera R."/>
            <person name="Culley D."/>
            <person name="Daum C."/>
            <person name="Ezra D."/>
            <person name="Gonzalez J."/>
            <person name="Henrissat B."/>
            <person name="Kuo A."/>
            <person name="Liang C."/>
            <person name="Lipzen A."/>
            <person name="Lutzoni F."/>
            <person name="Magnuson J."/>
            <person name="Mondo S."/>
            <person name="Nolan M."/>
            <person name="Ohm R."/>
            <person name="Pangilinan J."/>
            <person name="Park H.-J."/>
            <person name="Ramirez L."/>
            <person name="Alfaro M."/>
            <person name="Sun H."/>
            <person name="Tritt A."/>
            <person name="Yoshinaga Y."/>
            <person name="Zwiers L.-H."/>
            <person name="Turgeon B."/>
            <person name="Goodwin S."/>
            <person name="Spatafora J."/>
            <person name="Crous P."/>
            <person name="Grigoriev I."/>
        </authorList>
    </citation>
    <scope>NUCLEOTIDE SEQUENCE</scope>
    <source>
        <strain evidence="1">CBS 123094</strain>
    </source>
</reference>
<dbReference type="EMBL" id="ML977562">
    <property type="protein sequence ID" value="KAF2005642.1"/>
    <property type="molecule type" value="Genomic_DNA"/>
</dbReference>
<evidence type="ECO:0000313" key="2">
    <source>
        <dbReference type="Proteomes" id="UP000799779"/>
    </source>
</evidence>
<accession>A0A6A5WVA4</accession>
<dbReference type="OrthoDB" id="9978720at2759"/>
<evidence type="ECO:0008006" key="3">
    <source>
        <dbReference type="Google" id="ProtNLM"/>
    </source>
</evidence>
<dbReference type="Proteomes" id="UP000799779">
    <property type="component" value="Unassembled WGS sequence"/>
</dbReference>
<name>A0A6A5WVA4_9PLEO</name>
<evidence type="ECO:0000313" key="1">
    <source>
        <dbReference type="EMBL" id="KAF2005642.1"/>
    </source>
</evidence>
<protein>
    <recommendedName>
        <fullName evidence="3">Alpha/beta-hydrolase</fullName>
    </recommendedName>
</protein>
<proteinExistence type="predicted"/>
<organism evidence="1 2">
    <name type="scientific">Amniculicola lignicola CBS 123094</name>
    <dbReference type="NCBI Taxonomy" id="1392246"/>
    <lineage>
        <taxon>Eukaryota</taxon>
        <taxon>Fungi</taxon>
        <taxon>Dikarya</taxon>
        <taxon>Ascomycota</taxon>
        <taxon>Pezizomycotina</taxon>
        <taxon>Dothideomycetes</taxon>
        <taxon>Pleosporomycetidae</taxon>
        <taxon>Pleosporales</taxon>
        <taxon>Amniculicolaceae</taxon>
        <taxon>Amniculicola</taxon>
    </lineage>
</organism>
<dbReference type="InterPro" id="IPR029058">
    <property type="entry name" value="AB_hydrolase_fold"/>
</dbReference>